<evidence type="ECO:0000259" key="1">
    <source>
        <dbReference type="Pfam" id="PF09818"/>
    </source>
</evidence>
<dbReference type="InterPro" id="IPR019195">
    <property type="entry name" value="ABC_ATPase_put"/>
</dbReference>
<feature type="domain" description="ATPase of the ABC class C-terminal" evidence="1">
    <location>
        <begin position="161"/>
        <end position="435"/>
    </location>
</feature>
<dbReference type="STRING" id="381306.AN478_05085"/>
<evidence type="ECO:0000259" key="2">
    <source>
        <dbReference type="Pfam" id="PF20446"/>
    </source>
</evidence>
<feature type="domain" description="ATPase of the ABC class N-terminal" evidence="2">
    <location>
        <begin position="5"/>
        <end position="152"/>
    </location>
</feature>
<dbReference type="InterPro" id="IPR049069">
    <property type="entry name" value="MRB1590-like_C"/>
</dbReference>
<dbReference type="InterPro" id="IPR027417">
    <property type="entry name" value="P-loop_NTPase"/>
</dbReference>
<organism evidence="4 5">
    <name type="scientific">Thiohalorhabdus denitrificans</name>
    <dbReference type="NCBI Taxonomy" id="381306"/>
    <lineage>
        <taxon>Bacteria</taxon>
        <taxon>Pseudomonadati</taxon>
        <taxon>Pseudomonadota</taxon>
        <taxon>Gammaproteobacteria</taxon>
        <taxon>Thiohalorhabdales</taxon>
        <taxon>Thiohalorhabdaceae</taxon>
        <taxon>Thiohalorhabdus</taxon>
    </lineage>
</organism>
<evidence type="ECO:0000259" key="3">
    <source>
        <dbReference type="Pfam" id="PF21117"/>
    </source>
</evidence>
<name>A0A0P9EDY1_9GAMM</name>
<dbReference type="Pfam" id="PF09818">
    <property type="entry name" value="ABC_ATPase"/>
    <property type="match status" value="1"/>
</dbReference>
<dbReference type="InterPro" id="IPR046833">
    <property type="entry name" value="ABC_N"/>
</dbReference>
<dbReference type="Proteomes" id="UP000183104">
    <property type="component" value="Unassembled WGS sequence"/>
</dbReference>
<dbReference type="PANTHER" id="PTHR38149:SF1">
    <property type="entry name" value="ATPASE"/>
    <property type="match status" value="1"/>
</dbReference>
<protein>
    <submittedName>
        <fullName evidence="4">Predicted ATPase of the ABC class</fullName>
    </submittedName>
</protein>
<dbReference type="Pfam" id="PF21117">
    <property type="entry name" value="MRB1590_C"/>
    <property type="match status" value="1"/>
</dbReference>
<dbReference type="SUPFAM" id="SSF52540">
    <property type="entry name" value="P-loop containing nucleoside triphosphate hydrolases"/>
    <property type="match status" value="1"/>
</dbReference>
<proteinExistence type="predicted"/>
<feature type="domain" description="MRB1590-like C-terminal" evidence="3">
    <location>
        <begin position="458"/>
        <end position="552"/>
    </location>
</feature>
<evidence type="ECO:0000313" key="5">
    <source>
        <dbReference type="Proteomes" id="UP000183104"/>
    </source>
</evidence>
<gene>
    <name evidence="4" type="ORF">SAMN05661077_2363</name>
</gene>
<dbReference type="InterPro" id="IPR046834">
    <property type="entry name" value="ABC_ATPase_C"/>
</dbReference>
<dbReference type="OrthoDB" id="9809999at2"/>
<dbReference type="AlphaFoldDB" id="A0A0P9EDY1"/>
<sequence>MADAKQLEQTLERIDGRGYKAYKDIAGRYDFERFTLLIDHVQADPFAAPSRLRAVVPWAVADLPEAVHASPSRARAARDFLARAFRRAAREEQDVGIDAGRQTVLERTACLFTEAGVELRFTASLPAAGRKILGRKARELLCDRLPRIVRDAAEAARLDTGALLRHCAAVEDQVALREALAERDLVAFVGDGAVLPRRSGVDDRPLADAIPWQSPESLRVTLPTPNAGEVTGMGVPRGITLIVGGGFHGKSTLLNALETGVYDHVPGDGREQIVADPTAVKVRAEDGRAVSGVDLSPFINHLPYGKSTSAFSTDLASGSTSQAAALQEALEAGCRSLLVDEDTSATNFMIRDERMQALVAKESEPITPFVDRIRQLRDRLGISTILVMGGSGDYFDCADTVVQMQEYVPLDVTDKAREIAATHVTGRREEHETDLEAPRVRALDTRSVDPTVKQGKRKVQGKGRDHLVFGREDVDLRAVEQVADTSQVRAVGQLLAKLSDEGGTVADPPAWLRERLEGAEWHRLFDKPDGDLARPRVFEAMAALNRLRGARLE</sequence>
<dbReference type="RefSeq" id="WP_054965544.1">
    <property type="nucleotide sequence ID" value="NZ_FMUN01000006.1"/>
</dbReference>
<dbReference type="PATRIC" id="fig|381306.5.peg.2208"/>
<evidence type="ECO:0000313" key="4">
    <source>
        <dbReference type="EMBL" id="SCY51295.1"/>
    </source>
</evidence>
<dbReference type="PANTHER" id="PTHR38149">
    <property type="entry name" value="ATPASE"/>
    <property type="match status" value="1"/>
</dbReference>
<dbReference type="EMBL" id="FMUN01000006">
    <property type="protein sequence ID" value="SCY51295.1"/>
    <property type="molecule type" value="Genomic_DNA"/>
</dbReference>
<dbReference type="Pfam" id="PF20446">
    <property type="entry name" value="ABC_N"/>
    <property type="match status" value="1"/>
</dbReference>
<keyword evidence="5" id="KW-1185">Reference proteome</keyword>
<accession>A0A0P9EDY1</accession>
<reference evidence="5" key="1">
    <citation type="submission" date="2016-10" db="EMBL/GenBank/DDBJ databases">
        <authorList>
            <person name="Varghese N."/>
        </authorList>
    </citation>
    <scope>NUCLEOTIDE SEQUENCE [LARGE SCALE GENOMIC DNA]</scope>
    <source>
        <strain evidence="5">HL 19</strain>
    </source>
</reference>